<evidence type="ECO:0008006" key="5">
    <source>
        <dbReference type="Google" id="ProtNLM"/>
    </source>
</evidence>
<proteinExistence type="predicted"/>
<dbReference type="EMBL" id="JBDFQZ010000013">
    <property type="protein sequence ID" value="KAK9669494.1"/>
    <property type="molecule type" value="Genomic_DNA"/>
</dbReference>
<keyword evidence="2" id="KW-1133">Transmembrane helix</keyword>
<feature type="region of interest" description="Disordered" evidence="1">
    <location>
        <begin position="76"/>
        <end position="110"/>
    </location>
</feature>
<feature type="transmembrane region" description="Helical" evidence="2">
    <location>
        <begin position="32"/>
        <end position="49"/>
    </location>
</feature>
<evidence type="ECO:0000256" key="2">
    <source>
        <dbReference type="SAM" id="Phobius"/>
    </source>
</evidence>
<comment type="caution">
    <text evidence="3">The sequence shown here is derived from an EMBL/GenBank/DDBJ whole genome shotgun (WGS) entry which is preliminary data.</text>
</comment>
<keyword evidence="2" id="KW-0812">Transmembrane</keyword>
<protein>
    <recommendedName>
        <fullName evidence="5">Transmembrane protein</fullName>
    </recommendedName>
</protein>
<sequence length="110" mass="12062">MACRKPNTTTTGGHRHEQNVNRVSLLRKMSKLQAITVASVLVMFFLLIICATQHSLSANVGLQDISQSLVNEARNQPGKVVKRSLRGGPAWHPPSPFHSQGPHQNLPDCC</sequence>
<dbReference type="AlphaFoldDB" id="A0AAW1GXD1"/>
<dbReference type="Proteomes" id="UP001443914">
    <property type="component" value="Unassembled WGS sequence"/>
</dbReference>
<keyword evidence="4" id="KW-1185">Reference proteome</keyword>
<evidence type="ECO:0000313" key="3">
    <source>
        <dbReference type="EMBL" id="KAK9669494.1"/>
    </source>
</evidence>
<name>A0AAW1GXD1_SAPOF</name>
<organism evidence="3 4">
    <name type="scientific">Saponaria officinalis</name>
    <name type="common">Common soapwort</name>
    <name type="synonym">Lychnis saponaria</name>
    <dbReference type="NCBI Taxonomy" id="3572"/>
    <lineage>
        <taxon>Eukaryota</taxon>
        <taxon>Viridiplantae</taxon>
        <taxon>Streptophyta</taxon>
        <taxon>Embryophyta</taxon>
        <taxon>Tracheophyta</taxon>
        <taxon>Spermatophyta</taxon>
        <taxon>Magnoliopsida</taxon>
        <taxon>eudicotyledons</taxon>
        <taxon>Gunneridae</taxon>
        <taxon>Pentapetalae</taxon>
        <taxon>Caryophyllales</taxon>
        <taxon>Caryophyllaceae</taxon>
        <taxon>Caryophylleae</taxon>
        <taxon>Saponaria</taxon>
    </lineage>
</organism>
<evidence type="ECO:0000256" key="1">
    <source>
        <dbReference type="SAM" id="MobiDB-lite"/>
    </source>
</evidence>
<reference evidence="3" key="1">
    <citation type="submission" date="2024-03" db="EMBL/GenBank/DDBJ databases">
        <title>WGS assembly of Saponaria officinalis var. Norfolk2.</title>
        <authorList>
            <person name="Jenkins J."/>
            <person name="Shu S."/>
            <person name="Grimwood J."/>
            <person name="Barry K."/>
            <person name="Goodstein D."/>
            <person name="Schmutz J."/>
            <person name="Leebens-Mack J."/>
            <person name="Osbourn A."/>
        </authorList>
    </citation>
    <scope>NUCLEOTIDE SEQUENCE [LARGE SCALE GENOMIC DNA]</scope>
    <source>
        <strain evidence="3">JIC</strain>
    </source>
</reference>
<gene>
    <name evidence="3" type="ORF">RND81_13G134600</name>
</gene>
<accession>A0AAW1GXD1</accession>
<evidence type="ECO:0000313" key="4">
    <source>
        <dbReference type="Proteomes" id="UP001443914"/>
    </source>
</evidence>
<keyword evidence="2" id="KW-0472">Membrane</keyword>